<dbReference type="SUPFAM" id="SSF51395">
    <property type="entry name" value="FMN-linked oxidoreductases"/>
    <property type="match status" value="1"/>
</dbReference>
<reference evidence="3" key="1">
    <citation type="journal article" date="2013" name="Genetics">
        <title>The draft genome and transcriptome of Panagrellus redivivus are shaped by the harsh demands of a free-living lifestyle.</title>
        <authorList>
            <person name="Srinivasan J."/>
            <person name="Dillman A.R."/>
            <person name="Macchietto M.G."/>
            <person name="Heikkinen L."/>
            <person name="Lakso M."/>
            <person name="Fracchia K.M."/>
            <person name="Antoshechkin I."/>
            <person name="Mortazavi A."/>
            <person name="Wong G."/>
            <person name="Sternberg P.W."/>
        </authorList>
    </citation>
    <scope>NUCLEOTIDE SEQUENCE [LARGE SCALE GENOMIC DNA]</scope>
    <source>
        <strain evidence="3">MT8872</strain>
    </source>
</reference>
<keyword evidence="1" id="KW-0285">Flavoprotein</keyword>
<evidence type="ECO:0000313" key="3">
    <source>
        <dbReference type="Proteomes" id="UP000492821"/>
    </source>
</evidence>
<sequence>MPAVARVLSSPLTLHPSGRVLINRFVKAATSEYIATYDQENPVATGIPTQAIINAYEKWAAGQWGLIVTGGIVIDTIGITFLPGNMWIGENEDSEERRKAFSDLAKAVHSRNGTLIGQVLNIEDGGAYLATEHPEAAQLSRTVYAAKYLFDSGFDGIELSAPEPPKDNAGLPNIEKVLQLIDISRCTIRSTLPLESVEKFIFGLKVSTARLQQAGVDFSGVIKILQQAESSGYDYVSIAGGNYEFPLSTDEERESFYRKVIEEAKQYLGSNITVYGNGGFRSVAVIESLIKAKKLSGVTMAKAACAEFSLPQKVAQNRVTGAINNPFELENDTAVMAGAAQINQAGAKSLAESQGIINDGVMDLNNSTTLKKFLEAKEDFLNKKQKLKDEGKVLAGAILLSA</sequence>
<reference evidence="4" key="2">
    <citation type="submission" date="2020-10" db="UniProtKB">
        <authorList>
            <consortium name="WormBaseParasite"/>
        </authorList>
    </citation>
    <scope>IDENTIFICATION</scope>
</reference>
<dbReference type="InterPro" id="IPR013785">
    <property type="entry name" value="Aldolase_TIM"/>
</dbReference>
<evidence type="ECO:0000256" key="2">
    <source>
        <dbReference type="ARBA" id="ARBA00023002"/>
    </source>
</evidence>
<accession>A0A7E4UWE7</accession>
<dbReference type="PANTHER" id="PTHR43656">
    <property type="entry name" value="BINDING OXIDOREDUCTASE, PUTATIVE (AFU_ORTHOLOGUE AFUA_2G08260)-RELATED"/>
    <property type="match status" value="1"/>
</dbReference>
<dbReference type="InterPro" id="IPR051799">
    <property type="entry name" value="NADH_flavin_oxidoreductase"/>
</dbReference>
<dbReference type="AlphaFoldDB" id="A0A7E4UWE7"/>
<keyword evidence="2" id="KW-0560">Oxidoreductase</keyword>
<dbReference type="Proteomes" id="UP000492821">
    <property type="component" value="Unassembled WGS sequence"/>
</dbReference>
<name>A0A7E4UWE7_PANRE</name>
<keyword evidence="3" id="KW-1185">Reference proteome</keyword>
<dbReference type="PANTHER" id="PTHR43656:SF2">
    <property type="entry name" value="BINDING OXIDOREDUCTASE, PUTATIVE (AFU_ORTHOLOGUE AFUA_2G08260)-RELATED"/>
    <property type="match status" value="1"/>
</dbReference>
<protein>
    <submittedName>
        <fullName evidence="4">Aldolase-type TIM barrel</fullName>
    </submittedName>
</protein>
<dbReference type="Gene3D" id="3.20.20.70">
    <property type="entry name" value="Aldolase class I"/>
    <property type="match status" value="2"/>
</dbReference>
<evidence type="ECO:0000313" key="4">
    <source>
        <dbReference type="WBParaSite" id="Pan_g1365.t1"/>
    </source>
</evidence>
<proteinExistence type="predicted"/>
<dbReference type="GO" id="GO:0016491">
    <property type="term" value="F:oxidoreductase activity"/>
    <property type="evidence" value="ECO:0007669"/>
    <property type="project" value="UniProtKB-KW"/>
</dbReference>
<dbReference type="WBParaSite" id="Pan_g1365.t1">
    <property type="protein sequence ID" value="Pan_g1365.t1"/>
    <property type="gene ID" value="Pan_g1365"/>
</dbReference>
<evidence type="ECO:0000256" key="1">
    <source>
        <dbReference type="ARBA" id="ARBA00022630"/>
    </source>
</evidence>
<organism evidence="3 4">
    <name type="scientific">Panagrellus redivivus</name>
    <name type="common">Microworm</name>
    <dbReference type="NCBI Taxonomy" id="6233"/>
    <lineage>
        <taxon>Eukaryota</taxon>
        <taxon>Metazoa</taxon>
        <taxon>Ecdysozoa</taxon>
        <taxon>Nematoda</taxon>
        <taxon>Chromadorea</taxon>
        <taxon>Rhabditida</taxon>
        <taxon>Tylenchina</taxon>
        <taxon>Panagrolaimomorpha</taxon>
        <taxon>Panagrolaimoidea</taxon>
        <taxon>Panagrolaimidae</taxon>
        <taxon>Panagrellus</taxon>
    </lineage>
</organism>